<evidence type="ECO:0000256" key="8">
    <source>
        <dbReference type="SAM" id="SignalP"/>
    </source>
</evidence>
<keyword evidence="3" id="KW-1134">Transmembrane beta strand</keyword>
<keyword evidence="6" id="KW-0472">Membrane</keyword>
<keyword evidence="10" id="KW-1185">Reference proteome</keyword>
<dbReference type="Pfam" id="PF03349">
    <property type="entry name" value="Toluene_X"/>
    <property type="match status" value="1"/>
</dbReference>
<keyword evidence="7" id="KW-0998">Cell outer membrane</keyword>
<evidence type="ECO:0000256" key="5">
    <source>
        <dbReference type="ARBA" id="ARBA00022729"/>
    </source>
</evidence>
<gene>
    <name evidence="9" type="ORF">GGQ74_002803</name>
</gene>
<keyword evidence="4" id="KW-0812">Transmembrane</keyword>
<dbReference type="PANTHER" id="PTHR35093:SF8">
    <property type="entry name" value="OUTER MEMBRANE PROTEIN NMB0088-RELATED"/>
    <property type="match status" value="1"/>
</dbReference>
<evidence type="ECO:0000256" key="3">
    <source>
        <dbReference type="ARBA" id="ARBA00022452"/>
    </source>
</evidence>
<keyword evidence="5 8" id="KW-0732">Signal</keyword>
<dbReference type="GO" id="GO:0009279">
    <property type="term" value="C:cell outer membrane"/>
    <property type="evidence" value="ECO:0007669"/>
    <property type="project" value="UniProtKB-SubCell"/>
</dbReference>
<evidence type="ECO:0000256" key="2">
    <source>
        <dbReference type="ARBA" id="ARBA00008163"/>
    </source>
</evidence>
<dbReference type="RefSeq" id="WP_167942193.1">
    <property type="nucleotide sequence ID" value="NZ_JAATJA010000003.1"/>
</dbReference>
<accession>A0A846QWW4</accession>
<dbReference type="Proteomes" id="UP000580856">
    <property type="component" value="Unassembled WGS sequence"/>
</dbReference>
<dbReference type="SUPFAM" id="SSF56935">
    <property type="entry name" value="Porins"/>
    <property type="match status" value="1"/>
</dbReference>
<protein>
    <submittedName>
        <fullName evidence="9">Long-chain fatty acid transport protein</fullName>
    </submittedName>
</protein>
<reference evidence="9 10" key="1">
    <citation type="submission" date="2020-03" db="EMBL/GenBank/DDBJ databases">
        <title>Genomic Encyclopedia of Type Strains, Phase IV (KMG-IV): sequencing the most valuable type-strain genomes for metagenomic binning, comparative biology and taxonomic classification.</title>
        <authorList>
            <person name="Goeker M."/>
        </authorList>
    </citation>
    <scope>NUCLEOTIDE SEQUENCE [LARGE SCALE GENOMIC DNA]</scope>
    <source>
        <strain evidence="9 10">DSM 24233</strain>
    </source>
</reference>
<evidence type="ECO:0000256" key="4">
    <source>
        <dbReference type="ARBA" id="ARBA00022692"/>
    </source>
</evidence>
<dbReference type="PANTHER" id="PTHR35093">
    <property type="entry name" value="OUTER MEMBRANE PROTEIN NMB0088-RELATED"/>
    <property type="match status" value="1"/>
</dbReference>
<evidence type="ECO:0000256" key="7">
    <source>
        <dbReference type="ARBA" id="ARBA00023237"/>
    </source>
</evidence>
<comment type="caution">
    <text evidence="9">The sequence shown here is derived from an EMBL/GenBank/DDBJ whole genome shotgun (WGS) entry which is preliminary data.</text>
</comment>
<name>A0A846QWW4_9BACT</name>
<feature type="signal peptide" evidence="8">
    <location>
        <begin position="1"/>
        <end position="24"/>
    </location>
</feature>
<dbReference type="GO" id="GO:0015483">
    <property type="term" value="F:long-chain fatty acid transporting porin activity"/>
    <property type="evidence" value="ECO:0007669"/>
    <property type="project" value="TreeGrafter"/>
</dbReference>
<organism evidence="9 10">
    <name type="scientific">Desulfobaculum xiamenense</name>
    <dbReference type="NCBI Taxonomy" id="995050"/>
    <lineage>
        <taxon>Bacteria</taxon>
        <taxon>Pseudomonadati</taxon>
        <taxon>Thermodesulfobacteriota</taxon>
        <taxon>Desulfovibrionia</taxon>
        <taxon>Desulfovibrionales</taxon>
        <taxon>Desulfovibrionaceae</taxon>
        <taxon>Desulfobaculum</taxon>
    </lineage>
</organism>
<comment type="similarity">
    <text evidence="2">Belongs to the OmpP1/FadL family.</text>
</comment>
<dbReference type="EMBL" id="JAATJA010000003">
    <property type="protein sequence ID" value="NJB69109.1"/>
    <property type="molecule type" value="Genomic_DNA"/>
</dbReference>
<dbReference type="InterPro" id="IPR005017">
    <property type="entry name" value="OMPP1/FadL/TodX"/>
</dbReference>
<sequence>MRKLLFGLCAGFVTLLLCGAQAFAAGYGIYEWSARGNALGGTLIARADDPSAVAYNPAGITQLPGVNVMGGVTAIAPNATVRTNGRGEDGKGANSIWGIPHAYYTHQLSDSAWFGFGAFSRVGLGTEYIDDEKWGGRYNCTYAGLKSVSFNPNLAFKVTDALSVAAGVEIITMEFAYDKAANLNASGSLPPSSDPAFYDVKTKTRATGWAPGWNLGLHYKPLDWLAFGATYRSQIDLTVEGKTHFSANPGAAAVIGGSAPLQSMFGHRTNTKGTEPIPAATTFGVMVKPIDRLSIEVDAVHTDWSSYSHLTFEYDNALGERTSEKNWSDAWRYQVGAEYRLLDWLDLRAGYIFDESPINPDYADYAVPANDRQMLTTGVGMRFDEWTVDLSYGYLWMKNRDIKARPAEGVLDSTIEGGHSHLIGLSVGYSF</sequence>
<dbReference type="Gene3D" id="2.40.160.60">
    <property type="entry name" value="Outer membrane protein transport protein (OMPP1/FadL/TodX)"/>
    <property type="match status" value="1"/>
</dbReference>
<evidence type="ECO:0000313" key="9">
    <source>
        <dbReference type="EMBL" id="NJB69109.1"/>
    </source>
</evidence>
<proteinExistence type="inferred from homology"/>
<comment type="subcellular location">
    <subcellularLocation>
        <location evidence="1">Cell outer membrane</location>
        <topology evidence="1">Multi-pass membrane protein</topology>
    </subcellularLocation>
</comment>
<evidence type="ECO:0000256" key="6">
    <source>
        <dbReference type="ARBA" id="ARBA00023136"/>
    </source>
</evidence>
<feature type="chain" id="PRO_5032961474" evidence="8">
    <location>
        <begin position="25"/>
        <end position="431"/>
    </location>
</feature>
<dbReference type="AlphaFoldDB" id="A0A846QWW4"/>
<evidence type="ECO:0000256" key="1">
    <source>
        <dbReference type="ARBA" id="ARBA00004571"/>
    </source>
</evidence>
<evidence type="ECO:0000313" key="10">
    <source>
        <dbReference type="Proteomes" id="UP000580856"/>
    </source>
</evidence>